<evidence type="ECO:0000313" key="4">
    <source>
        <dbReference type="Proteomes" id="UP000199518"/>
    </source>
</evidence>
<evidence type="ECO:0000313" key="3">
    <source>
        <dbReference type="EMBL" id="SFH93397.1"/>
    </source>
</evidence>
<proteinExistence type="predicted"/>
<evidence type="ECO:0000259" key="2">
    <source>
        <dbReference type="Pfam" id="PF00326"/>
    </source>
</evidence>
<dbReference type="RefSeq" id="WP_092048433.1">
    <property type="nucleotide sequence ID" value="NZ_FOQD01000004.1"/>
</dbReference>
<feature type="chain" id="PRO_5011767556" evidence="1">
    <location>
        <begin position="26"/>
        <end position="664"/>
    </location>
</feature>
<dbReference type="Gene3D" id="3.40.50.1820">
    <property type="entry name" value="alpha/beta hydrolase"/>
    <property type="match status" value="1"/>
</dbReference>
<feature type="domain" description="Peptidase S9 prolyl oligopeptidase catalytic" evidence="2">
    <location>
        <begin position="193"/>
        <end position="267"/>
    </location>
</feature>
<dbReference type="OrthoDB" id="244125at2"/>
<keyword evidence="1" id="KW-0732">Signal</keyword>
<dbReference type="InterPro" id="IPR001375">
    <property type="entry name" value="Peptidase_S9_cat"/>
</dbReference>
<dbReference type="EMBL" id="FOQD01000004">
    <property type="protein sequence ID" value="SFH93397.1"/>
    <property type="molecule type" value="Genomic_DNA"/>
</dbReference>
<reference evidence="4" key="1">
    <citation type="submission" date="2016-10" db="EMBL/GenBank/DDBJ databases">
        <authorList>
            <person name="Varghese N."/>
            <person name="Submissions S."/>
        </authorList>
    </citation>
    <scope>NUCLEOTIDE SEQUENCE [LARGE SCALE GENOMIC DNA]</scope>
    <source>
        <strain evidence="4">DSM 26348</strain>
    </source>
</reference>
<gene>
    <name evidence="3" type="ORF">SAMN05421753_10460</name>
</gene>
<keyword evidence="4" id="KW-1185">Reference proteome</keyword>
<dbReference type="PANTHER" id="PTHR47381">
    <property type="entry name" value="ALPHA/BETA-HYDROLASES SUPERFAMILY PROTEIN"/>
    <property type="match status" value="1"/>
</dbReference>
<dbReference type="SUPFAM" id="SSF53474">
    <property type="entry name" value="alpha/beta-Hydrolases"/>
    <property type="match status" value="1"/>
</dbReference>
<dbReference type="GO" id="GO:0008236">
    <property type="term" value="F:serine-type peptidase activity"/>
    <property type="evidence" value="ECO:0007669"/>
    <property type="project" value="InterPro"/>
</dbReference>
<dbReference type="GO" id="GO:0006508">
    <property type="term" value="P:proteolysis"/>
    <property type="evidence" value="ECO:0007669"/>
    <property type="project" value="InterPro"/>
</dbReference>
<dbReference type="Pfam" id="PF00326">
    <property type="entry name" value="Peptidase_S9"/>
    <property type="match status" value="1"/>
</dbReference>
<dbReference type="PANTHER" id="PTHR47381:SF3">
    <property type="entry name" value="ALPHA_BETA-HYDROLASES SUPERFAMILY PROTEIN"/>
    <property type="match status" value="1"/>
</dbReference>
<sequence length="664" mass="74240">MLNSRLSVPAWFVIAAGLLISAVQAEDSAPGDALLNEYFRQRTAELSERCVADVKTASDWTAQRDARRTELQKMLGLFPWPERTPLKPVVTGTLERDDFVVEKLHFQSRPGLYVTGNLYRPRQITGRLPAILYLCGHATMKDKTVSFGNKTGYQHHGAWFARNGYVCLMIDTIQLGEIEGIHHGTYKYDMWWWHNRGYTPAGVEAWNGIRALDYLQSRADIDPEKIGVTGRSGGGAYTWYVTALDDRVKAAAPVAGITNLQNHIVDGCITGHCDCMFMVNREGWDFPLLAALVAPRPLLIVNTDSDSIFPLDGVVDVFTRTRRIYDLLGAGKDIGLVIGPGGHQDTQALQNAAFSWFNKYLKNDSAPITLVAEKMFKPAELKVFDKLPEDERVTTVQEWFVPSQPDQSAAKSAYVPSRVGLRSVNDLDVHLVRTVERDQYRLREFEFASEDPYRLTFLVVDGSESKEPITVTVLTPEEWDAKSAAIERFFRHAASTDAFSDFFPSAGTQVFIAPRGAGKTRWTADAKAETHIRRRFALLGTTEDERRIIDLANALNAVPLALNQPNAELLVSAQKVSAGWALHAALLLDHPLQWRLLNMGIREADGPYILGISRETALPAMLLQAAESGHRIELDSTTEADAKFWQWLKALAREREIYTLTVKP</sequence>
<organism evidence="3 4">
    <name type="scientific">Planctomicrobium piriforme</name>
    <dbReference type="NCBI Taxonomy" id="1576369"/>
    <lineage>
        <taxon>Bacteria</taxon>
        <taxon>Pseudomonadati</taxon>
        <taxon>Planctomycetota</taxon>
        <taxon>Planctomycetia</taxon>
        <taxon>Planctomycetales</taxon>
        <taxon>Planctomycetaceae</taxon>
        <taxon>Planctomicrobium</taxon>
    </lineage>
</organism>
<accession>A0A1I3E326</accession>
<dbReference type="STRING" id="1576369.SAMN05421753_10460"/>
<dbReference type="Proteomes" id="UP000199518">
    <property type="component" value="Unassembled WGS sequence"/>
</dbReference>
<dbReference type="InterPro" id="IPR029058">
    <property type="entry name" value="AB_hydrolase_fold"/>
</dbReference>
<feature type="signal peptide" evidence="1">
    <location>
        <begin position="1"/>
        <end position="25"/>
    </location>
</feature>
<name>A0A1I3E326_9PLAN</name>
<evidence type="ECO:0000256" key="1">
    <source>
        <dbReference type="SAM" id="SignalP"/>
    </source>
</evidence>
<dbReference type="AlphaFoldDB" id="A0A1I3E326"/>
<protein>
    <submittedName>
        <fullName evidence="3">Acetyl xylan esterase (AXE1)</fullName>
    </submittedName>
</protein>